<name>A0A1H0D6K1_9BACT</name>
<dbReference type="Gene3D" id="3.40.50.2000">
    <property type="entry name" value="Glycogen Phosphorylase B"/>
    <property type="match status" value="1"/>
</dbReference>
<organism evidence="2 3">
    <name type="scientific">Desulfonauticus submarinus</name>
    <dbReference type="NCBI Taxonomy" id="206665"/>
    <lineage>
        <taxon>Bacteria</taxon>
        <taxon>Pseudomonadati</taxon>
        <taxon>Thermodesulfobacteriota</taxon>
        <taxon>Desulfovibrionia</taxon>
        <taxon>Desulfovibrionales</taxon>
        <taxon>Desulfonauticaceae</taxon>
        <taxon>Desulfonauticus</taxon>
    </lineage>
</organism>
<dbReference type="RefSeq" id="WP_092064726.1">
    <property type="nucleotide sequence ID" value="NZ_FNIN01000004.1"/>
</dbReference>
<dbReference type="OrthoDB" id="5464538at2"/>
<accession>A0A1H0D6K1</accession>
<dbReference type="EMBL" id="FNIN01000004">
    <property type="protein sequence ID" value="SDN65792.1"/>
    <property type="molecule type" value="Genomic_DNA"/>
</dbReference>
<dbReference type="Pfam" id="PF13524">
    <property type="entry name" value="Glyco_trans_1_2"/>
    <property type="match status" value="1"/>
</dbReference>
<sequence length="534" mass="63038">MRILTINCSLNLEFSKVGEVFSVNLPGGIIDLAKYPGALEFKPELIFHQENLGPRTLLIGLDKFHCPKVFWSIDTHLNFFWHKYYGKNYDIVFSAQPHWVDKFQEHNIHAEFLPWYVEKNKWISWSLRKHQLCFVGRISQYRPIRKRLINFLKQNFSDFIFKQDIGRDEMFCLYQQSKIVVNECIAGDLNFRFFEAMGNGALLVTPNLPCIDLLFEPEKEFVSYTHGLELRDKLKFYIKNDLKALSIARNGYEKSLKCHLAEHRVRKILSCVQDIESKKLDELEVYNNTILSLYFLSLNGINENCENKIDKFISTLPRDNFYWSLLLEVFIDKQQKLKELLDFLLLNKIGERDLELNAIGSEAALRLDNLRLAKLFLLRYVKGKNIVVEKLNSIDIHLFWAKEFLKEKRILRQGFLFDSKKHFPRAALEFIYLALEENQNNEQVLHLARVLAKKIAGQENFLLKVESWLSLLEPNNWRLNLDLVLTNLKNFRLKEAEEELYLAYENAKKQGEESLFWLRKKAILGEFEKAFFLS</sequence>
<dbReference type="AlphaFoldDB" id="A0A1H0D6K1"/>
<gene>
    <name evidence="2" type="ORF">SAMN04488516_10449</name>
</gene>
<keyword evidence="2" id="KW-0808">Transferase</keyword>
<reference evidence="2 3" key="1">
    <citation type="submission" date="2016-10" db="EMBL/GenBank/DDBJ databases">
        <authorList>
            <person name="de Groot N.N."/>
        </authorList>
    </citation>
    <scope>NUCLEOTIDE SEQUENCE [LARGE SCALE GENOMIC DNA]</scope>
    <source>
        <strain evidence="2 3">DSM 15269</strain>
    </source>
</reference>
<dbReference type="GO" id="GO:0016740">
    <property type="term" value="F:transferase activity"/>
    <property type="evidence" value="ECO:0007669"/>
    <property type="project" value="UniProtKB-KW"/>
</dbReference>
<keyword evidence="3" id="KW-1185">Reference proteome</keyword>
<dbReference type="STRING" id="206665.SAMN04488516_10449"/>
<feature type="domain" description="Spore protein YkvP/CgeB glycosyl transferase-like" evidence="1">
    <location>
        <begin position="162"/>
        <end position="269"/>
    </location>
</feature>
<evidence type="ECO:0000313" key="3">
    <source>
        <dbReference type="Proteomes" id="UP000199602"/>
    </source>
</evidence>
<evidence type="ECO:0000313" key="2">
    <source>
        <dbReference type="EMBL" id="SDN65792.1"/>
    </source>
</evidence>
<evidence type="ECO:0000259" key="1">
    <source>
        <dbReference type="Pfam" id="PF13524"/>
    </source>
</evidence>
<dbReference type="InterPro" id="IPR055259">
    <property type="entry name" value="YkvP/CgeB_Glyco_trans-like"/>
</dbReference>
<protein>
    <submittedName>
        <fullName evidence="2">Glycosyl transferases group 1</fullName>
    </submittedName>
</protein>
<dbReference type="Proteomes" id="UP000199602">
    <property type="component" value="Unassembled WGS sequence"/>
</dbReference>
<proteinExistence type="predicted"/>
<dbReference type="SUPFAM" id="SSF53756">
    <property type="entry name" value="UDP-Glycosyltransferase/glycogen phosphorylase"/>
    <property type="match status" value="1"/>
</dbReference>